<reference evidence="2" key="1">
    <citation type="submission" date="2019-06" db="EMBL/GenBank/DDBJ databases">
        <authorList>
            <person name="Zheng W."/>
        </authorList>
    </citation>
    <scope>NUCLEOTIDE SEQUENCE</scope>
    <source>
        <strain evidence="2">QDHG01</strain>
    </source>
</reference>
<keyword evidence="1" id="KW-1133">Transmembrane helix</keyword>
<name>A0A8J8N968_HALGN</name>
<comment type="caution">
    <text evidence="2">The sequence shown here is derived from an EMBL/GenBank/DDBJ whole genome shotgun (WGS) entry which is preliminary data.</text>
</comment>
<gene>
    <name evidence="2" type="ORF">FGO68_gene3483</name>
</gene>
<proteinExistence type="predicted"/>
<dbReference type="Proteomes" id="UP000785679">
    <property type="component" value="Unassembled WGS sequence"/>
</dbReference>
<keyword evidence="1" id="KW-0812">Transmembrane</keyword>
<evidence type="ECO:0000313" key="3">
    <source>
        <dbReference type="Proteomes" id="UP000785679"/>
    </source>
</evidence>
<organism evidence="2 3">
    <name type="scientific">Halteria grandinella</name>
    <dbReference type="NCBI Taxonomy" id="5974"/>
    <lineage>
        <taxon>Eukaryota</taxon>
        <taxon>Sar</taxon>
        <taxon>Alveolata</taxon>
        <taxon>Ciliophora</taxon>
        <taxon>Intramacronucleata</taxon>
        <taxon>Spirotrichea</taxon>
        <taxon>Stichotrichia</taxon>
        <taxon>Sporadotrichida</taxon>
        <taxon>Halteriidae</taxon>
        <taxon>Halteria</taxon>
    </lineage>
</organism>
<accession>A0A8J8N968</accession>
<keyword evidence="3" id="KW-1185">Reference proteome</keyword>
<dbReference type="AlphaFoldDB" id="A0A8J8N968"/>
<feature type="transmembrane region" description="Helical" evidence="1">
    <location>
        <begin position="44"/>
        <end position="71"/>
    </location>
</feature>
<evidence type="ECO:0000256" key="1">
    <source>
        <dbReference type="SAM" id="Phobius"/>
    </source>
</evidence>
<sequence>MYGPLTRGQTFIMDMMESIIHGILENLFDFLEERFGLFSRLLKFILTLIGVIFVAATIILLFMYLVCMVVAPGINLFAEDENRCECILWGAGEFNGSMTSDY</sequence>
<dbReference type="EMBL" id="RRYP01034035">
    <property type="protein sequence ID" value="TNV70673.1"/>
    <property type="molecule type" value="Genomic_DNA"/>
</dbReference>
<keyword evidence="1" id="KW-0472">Membrane</keyword>
<evidence type="ECO:0000313" key="2">
    <source>
        <dbReference type="EMBL" id="TNV70673.1"/>
    </source>
</evidence>
<protein>
    <submittedName>
        <fullName evidence="2">Uncharacterized protein</fullName>
    </submittedName>
</protein>